<comment type="catalytic activity">
    <reaction evidence="1">
        <text>ATP + protein L-histidine = ADP + protein N-phospho-L-histidine.</text>
        <dbReference type="EC" id="2.7.13.3"/>
    </reaction>
</comment>
<dbReference type="SMART" id="SM00388">
    <property type="entry name" value="HisKA"/>
    <property type="match status" value="1"/>
</dbReference>
<dbReference type="Pfam" id="PF00072">
    <property type="entry name" value="Response_reg"/>
    <property type="match status" value="1"/>
</dbReference>
<dbReference type="PROSITE" id="PS50109">
    <property type="entry name" value="HIS_KIN"/>
    <property type="match status" value="1"/>
</dbReference>
<evidence type="ECO:0000256" key="3">
    <source>
        <dbReference type="ARBA" id="ARBA00022553"/>
    </source>
</evidence>
<dbReference type="SMART" id="SM00448">
    <property type="entry name" value="REC"/>
    <property type="match status" value="1"/>
</dbReference>
<dbReference type="Gene3D" id="1.10.287.130">
    <property type="match status" value="1"/>
</dbReference>
<keyword evidence="4" id="KW-0902">Two-component regulatory system</keyword>
<dbReference type="AlphaFoldDB" id="A0A238KUS4"/>
<dbReference type="InterPro" id="IPR036097">
    <property type="entry name" value="HisK_dim/P_sf"/>
</dbReference>
<dbReference type="SUPFAM" id="SSF52172">
    <property type="entry name" value="CheY-like"/>
    <property type="match status" value="1"/>
</dbReference>
<dbReference type="InterPro" id="IPR011006">
    <property type="entry name" value="CheY-like_superfamily"/>
</dbReference>
<evidence type="ECO:0000313" key="9">
    <source>
        <dbReference type="Proteomes" id="UP000220836"/>
    </source>
</evidence>
<evidence type="ECO:0000259" key="7">
    <source>
        <dbReference type="PROSITE" id="PS50110"/>
    </source>
</evidence>
<dbReference type="Gene3D" id="3.30.565.10">
    <property type="entry name" value="Histidine kinase-like ATPase, C-terminal domain"/>
    <property type="match status" value="1"/>
</dbReference>
<protein>
    <recommendedName>
        <fullName evidence="2">histidine kinase</fullName>
        <ecNumber evidence="2">2.7.13.3</ecNumber>
    </recommendedName>
</protein>
<evidence type="ECO:0000256" key="2">
    <source>
        <dbReference type="ARBA" id="ARBA00012438"/>
    </source>
</evidence>
<dbReference type="RefSeq" id="WP_097805794.1">
    <property type="nucleotide sequence ID" value="NZ_FXYH01000013.1"/>
</dbReference>
<dbReference type="InterPro" id="IPR003661">
    <property type="entry name" value="HisK_dim/P_dom"/>
</dbReference>
<dbReference type="OrthoDB" id="9801651at2"/>
<evidence type="ECO:0000256" key="1">
    <source>
        <dbReference type="ARBA" id="ARBA00000085"/>
    </source>
</evidence>
<evidence type="ECO:0000256" key="4">
    <source>
        <dbReference type="ARBA" id="ARBA00023012"/>
    </source>
</evidence>
<dbReference type="Gene3D" id="3.40.50.2300">
    <property type="match status" value="1"/>
</dbReference>
<reference evidence="8 9" key="1">
    <citation type="submission" date="2017-05" db="EMBL/GenBank/DDBJ databases">
        <authorList>
            <person name="Song R."/>
            <person name="Chenine A.L."/>
            <person name="Ruprecht R.M."/>
        </authorList>
    </citation>
    <scope>NUCLEOTIDE SEQUENCE [LARGE SCALE GENOMIC DNA]</scope>
    <source>
        <strain evidence="8 9">CECT 8663</strain>
    </source>
</reference>
<dbReference type="Pfam" id="PF02518">
    <property type="entry name" value="HATPase_c"/>
    <property type="match status" value="1"/>
</dbReference>
<organism evidence="8 9">
    <name type="scientific">Pelagimonas varians</name>
    <dbReference type="NCBI Taxonomy" id="696760"/>
    <lineage>
        <taxon>Bacteria</taxon>
        <taxon>Pseudomonadati</taxon>
        <taxon>Pseudomonadota</taxon>
        <taxon>Alphaproteobacteria</taxon>
        <taxon>Rhodobacterales</taxon>
        <taxon>Roseobacteraceae</taxon>
        <taxon>Pelagimonas</taxon>
    </lineage>
</organism>
<dbReference type="Proteomes" id="UP000220836">
    <property type="component" value="Unassembled WGS sequence"/>
</dbReference>
<dbReference type="InterPro" id="IPR003594">
    <property type="entry name" value="HATPase_dom"/>
</dbReference>
<keyword evidence="8" id="KW-0808">Transferase</keyword>
<evidence type="ECO:0000256" key="5">
    <source>
        <dbReference type="PROSITE-ProRule" id="PRU00169"/>
    </source>
</evidence>
<dbReference type="GO" id="GO:0071474">
    <property type="term" value="P:cellular hyperosmotic response"/>
    <property type="evidence" value="ECO:0007669"/>
    <property type="project" value="TreeGrafter"/>
</dbReference>
<keyword evidence="8" id="KW-0418">Kinase</keyword>
<keyword evidence="3 5" id="KW-0597">Phosphoprotein</keyword>
<feature type="domain" description="Response regulatory" evidence="7">
    <location>
        <begin position="249"/>
        <end position="368"/>
    </location>
</feature>
<dbReference type="CDD" id="cd17546">
    <property type="entry name" value="REC_hyHK_CKI1_RcsC-like"/>
    <property type="match status" value="1"/>
</dbReference>
<evidence type="ECO:0000313" key="8">
    <source>
        <dbReference type="EMBL" id="SMX46559.1"/>
    </source>
</evidence>
<dbReference type="Pfam" id="PF00512">
    <property type="entry name" value="HisKA"/>
    <property type="match status" value="1"/>
</dbReference>
<dbReference type="PANTHER" id="PTHR45339:SF1">
    <property type="entry name" value="HYBRID SIGNAL TRANSDUCTION HISTIDINE KINASE J"/>
    <property type="match status" value="1"/>
</dbReference>
<sequence length="373" mass="40327">MTAKDPLPGQTRFLDMIGHELRTPLNAILGMSAALQEAGLDLASTEMARTIASAGEEMTKLLEQMLELARLEAGQEQPDIENFDLPRLIRETQKPFGAQALAKGIQFDVEFGPGVRGFVKGDRSRVKQALKTLLGSAIAATDTGSVSLLVMLDDDIFSLTVADTGPTAPETGDELTVAAQGHQRGDGLGFELLRRSCQMLGGDLNCAANNTRGLAFSATFPMALGTRDDGNTGATPADRDAILRSKPWRVLAAEDNLTSQKVLELLLKPYDFDLRFVDNGAQLVKAFQADPSDIILMDVNMPVLCGIEAAARIRVYERATKRTPVPIIALTANAMPHQAAEYLRRGMDAHVPKPVRREELAGAMARLLSYQAE</sequence>
<dbReference type="GO" id="GO:0000155">
    <property type="term" value="F:phosphorelay sensor kinase activity"/>
    <property type="evidence" value="ECO:0007669"/>
    <property type="project" value="InterPro"/>
</dbReference>
<dbReference type="CDD" id="cd00082">
    <property type="entry name" value="HisKA"/>
    <property type="match status" value="1"/>
</dbReference>
<gene>
    <name evidence="8" type="primary">luxQ_3</name>
    <name evidence="8" type="ORF">PEV8663_03327</name>
</gene>
<keyword evidence="9" id="KW-1185">Reference proteome</keyword>
<dbReference type="SMART" id="SM00387">
    <property type="entry name" value="HATPase_c"/>
    <property type="match status" value="1"/>
</dbReference>
<feature type="modified residue" description="4-aspartylphosphate" evidence="5">
    <location>
        <position position="298"/>
    </location>
</feature>
<dbReference type="InterPro" id="IPR005467">
    <property type="entry name" value="His_kinase_dom"/>
</dbReference>
<dbReference type="InterPro" id="IPR036890">
    <property type="entry name" value="HATPase_C_sf"/>
</dbReference>
<dbReference type="SUPFAM" id="SSF47384">
    <property type="entry name" value="Homodimeric domain of signal transducing histidine kinase"/>
    <property type="match status" value="1"/>
</dbReference>
<name>A0A238KUS4_9RHOB</name>
<dbReference type="EMBL" id="FXYH01000013">
    <property type="protein sequence ID" value="SMX46559.1"/>
    <property type="molecule type" value="Genomic_DNA"/>
</dbReference>
<feature type="domain" description="Histidine kinase" evidence="6">
    <location>
        <begin position="16"/>
        <end position="224"/>
    </location>
</feature>
<accession>A0A238KUS4</accession>
<dbReference type="InterPro" id="IPR001789">
    <property type="entry name" value="Sig_transdc_resp-reg_receiver"/>
</dbReference>
<dbReference type="EC" id="2.7.13.3" evidence="2"/>
<dbReference type="PROSITE" id="PS50110">
    <property type="entry name" value="RESPONSE_REGULATORY"/>
    <property type="match status" value="1"/>
</dbReference>
<evidence type="ECO:0000259" key="6">
    <source>
        <dbReference type="PROSITE" id="PS50109"/>
    </source>
</evidence>
<dbReference type="SUPFAM" id="SSF55874">
    <property type="entry name" value="ATPase domain of HSP90 chaperone/DNA topoisomerase II/histidine kinase"/>
    <property type="match status" value="1"/>
</dbReference>
<proteinExistence type="predicted"/>
<dbReference type="PANTHER" id="PTHR45339">
    <property type="entry name" value="HYBRID SIGNAL TRANSDUCTION HISTIDINE KINASE J"/>
    <property type="match status" value="1"/>
</dbReference>